<protein>
    <submittedName>
        <fullName evidence="1">Uncharacterized protein</fullName>
    </submittedName>
</protein>
<dbReference type="EMBL" id="MN740684">
    <property type="protein sequence ID" value="QHU07174.1"/>
    <property type="molecule type" value="Genomic_DNA"/>
</dbReference>
<organism evidence="1">
    <name type="scientific">viral metagenome</name>
    <dbReference type="NCBI Taxonomy" id="1070528"/>
    <lineage>
        <taxon>unclassified sequences</taxon>
        <taxon>metagenomes</taxon>
        <taxon>organismal metagenomes</taxon>
    </lineage>
</organism>
<reference evidence="1" key="1">
    <citation type="journal article" date="2020" name="Nature">
        <title>Giant virus diversity and host interactions through global metagenomics.</title>
        <authorList>
            <person name="Schulz F."/>
            <person name="Roux S."/>
            <person name="Paez-Espino D."/>
            <person name="Jungbluth S."/>
            <person name="Walsh D.A."/>
            <person name="Denef V.J."/>
            <person name="McMahon K.D."/>
            <person name="Konstantinidis K.T."/>
            <person name="Eloe-Fadrosh E.A."/>
            <person name="Kyrpides N.C."/>
            <person name="Woyke T."/>
        </authorList>
    </citation>
    <scope>NUCLEOTIDE SEQUENCE</scope>
    <source>
        <strain evidence="1">GVMAG-S-1040241-154</strain>
    </source>
</reference>
<dbReference type="AlphaFoldDB" id="A0A6C0JU05"/>
<accession>A0A6C0JU05</accession>
<sequence length="661" mass="77228">MDNNLQIEDKLEKYTIHIDSLNCNLQNNNTEIYVDLDNDIKNCIYFKTLKSEIFVNSLYKYNSLIDGTDNNTYFRKGDEVYIDVNGIERIIVKEKKYVPIKAKSLKQYGLEWERFFDIDPSNTINFDTDTDSITLENNLRTNNWLENNILIVDGSLITNLEDDIIQEKYFRNPAFNKNKIYYKVKKRYYTNKKILGTKWIKSSSKGTGKEFNNLQLLQNLHPGLNWIKLNTDIHNVEDGFTKINRENTIKYFLADYDVLNWTNVTIQPSSGTEINNKYIRHYLSNKDFLKWEKITISEYRGSGGILTTKINDDMDTGEIRDLLQSKITSSSSLPSEVIISIDEWPITNNIRLDELYYENDDNTTAYIPKDKVVQNNIDFDILYDDTKIDLDTISTDSWIISNSQYYTINTKNVNTRLTPDQWKLTGIDNITAKNYVRIKGIDYIPKTQYYFTEQELQNIKLIGKISKNDYIKFNNNTYYLPDYDNLGNTGYVFNGTKLEITKFDINDADNYGDLVLYNNTSSTKSARNITFNTIDYSQILIDNIYLTDKRYYDKIDITNDLDDKIDITNDEDPEADITTDEDPVAAIYIFKNELTGTSCGPNDTNTVILNPILPELKRFTVKLYKINEFGEHEPIKIDKDGVYRVKVSFTIYYKRKKITRV</sequence>
<proteinExistence type="predicted"/>
<evidence type="ECO:0000313" key="1">
    <source>
        <dbReference type="EMBL" id="QHU07174.1"/>
    </source>
</evidence>
<name>A0A6C0JU05_9ZZZZ</name>